<dbReference type="Proteomes" id="UP001196843">
    <property type="component" value="Unassembled WGS sequence"/>
</dbReference>
<dbReference type="PANTHER" id="PTHR37017:SF11">
    <property type="entry name" value="ESTERASE_LIPASE_THIOESTERASE DOMAIN-CONTAINING PROTEIN"/>
    <property type="match status" value="1"/>
</dbReference>
<gene>
    <name evidence="2" type="ORF">JNB62_09545</name>
</gene>
<dbReference type="InterPro" id="IPR052897">
    <property type="entry name" value="Sec-Metab_Biosynth_Hydrolase"/>
</dbReference>
<evidence type="ECO:0000313" key="2">
    <source>
        <dbReference type="EMBL" id="MBW9093924.1"/>
    </source>
</evidence>
<organism evidence="2 3">
    <name type="scientific">Microbacterium jejuense</name>
    <dbReference type="NCBI Taxonomy" id="1263637"/>
    <lineage>
        <taxon>Bacteria</taxon>
        <taxon>Bacillati</taxon>
        <taxon>Actinomycetota</taxon>
        <taxon>Actinomycetes</taxon>
        <taxon>Micrococcales</taxon>
        <taxon>Microbacteriaceae</taxon>
        <taxon>Microbacterium</taxon>
    </lineage>
</organism>
<evidence type="ECO:0000313" key="3">
    <source>
        <dbReference type="Proteomes" id="UP001196843"/>
    </source>
</evidence>
<dbReference type="GO" id="GO:0016787">
    <property type="term" value="F:hydrolase activity"/>
    <property type="evidence" value="ECO:0007669"/>
    <property type="project" value="UniProtKB-KW"/>
</dbReference>
<evidence type="ECO:0000259" key="1">
    <source>
        <dbReference type="Pfam" id="PF12697"/>
    </source>
</evidence>
<dbReference type="EMBL" id="JAEUAW010000006">
    <property type="protein sequence ID" value="MBW9093924.1"/>
    <property type="molecule type" value="Genomic_DNA"/>
</dbReference>
<sequence>MHIILVPGLWLDASSWGDVVPALEAAGHRTHPLTMPGVGASASDSADIGISDWIAATVAELDALDGQVVLVGHSGGGNVVYGAVDARPDRVSRVVFLDTFPPGEGGSISEFPVVDGVIPFPGWDFFDDSDVADLDPQTRADAAARAKSVPERVPTDPIRLSDERRRAVPATIITGTVPAMQIREIIHGAPAWAAELAALQQLDIIELGAPGDPTGHWPQFSRPGAVAEAILQAIG</sequence>
<reference evidence="2 3" key="1">
    <citation type="journal article" date="2021" name="MBio">
        <title>Poor Competitiveness of Bradyrhizobium in Pigeon Pea Root Colonization in Indian Soils.</title>
        <authorList>
            <person name="Chalasani D."/>
            <person name="Basu A."/>
            <person name="Pullabhotla S.V.S.R.N."/>
            <person name="Jorrin B."/>
            <person name="Neal A.L."/>
            <person name="Poole P.S."/>
            <person name="Podile A.R."/>
            <person name="Tkacz A."/>
        </authorList>
    </citation>
    <scope>NUCLEOTIDE SEQUENCE [LARGE SCALE GENOMIC DNA]</scope>
    <source>
        <strain evidence="2 3">HU14</strain>
    </source>
</reference>
<proteinExistence type="predicted"/>
<dbReference type="PANTHER" id="PTHR37017">
    <property type="entry name" value="AB HYDROLASE-1 DOMAIN-CONTAINING PROTEIN-RELATED"/>
    <property type="match status" value="1"/>
</dbReference>
<name>A0ABS7HPG8_9MICO</name>
<dbReference type="SUPFAM" id="SSF53474">
    <property type="entry name" value="alpha/beta-Hydrolases"/>
    <property type="match status" value="1"/>
</dbReference>
<dbReference type="InterPro" id="IPR029058">
    <property type="entry name" value="AB_hydrolase_fold"/>
</dbReference>
<feature type="domain" description="AB hydrolase-1" evidence="1">
    <location>
        <begin position="3"/>
        <end position="229"/>
    </location>
</feature>
<dbReference type="InterPro" id="IPR000073">
    <property type="entry name" value="AB_hydrolase_1"/>
</dbReference>
<protein>
    <submittedName>
        <fullName evidence="2">Alpha/beta hydrolase</fullName>
    </submittedName>
</protein>
<dbReference type="Pfam" id="PF12697">
    <property type="entry name" value="Abhydrolase_6"/>
    <property type="match status" value="1"/>
</dbReference>
<accession>A0ABS7HPG8</accession>
<comment type="caution">
    <text evidence="2">The sequence shown here is derived from an EMBL/GenBank/DDBJ whole genome shotgun (WGS) entry which is preliminary data.</text>
</comment>
<dbReference type="RefSeq" id="WP_220300650.1">
    <property type="nucleotide sequence ID" value="NZ_JAEUAW010000006.1"/>
</dbReference>
<keyword evidence="3" id="KW-1185">Reference proteome</keyword>
<dbReference type="Gene3D" id="3.40.50.1820">
    <property type="entry name" value="alpha/beta hydrolase"/>
    <property type="match status" value="1"/>
</dbReference>
<keyword evidence="2" id="KW-0378">Hydrolase</keyword>